<dbReference type="PANTHER" id="PTHR43289:SF34">
    <property type="entry name" value="SERINE_THREONINE-PROTEIN KINASE YBDM-RELATED"/>
    <property type="match status" value="1"/>
</dbReference>
<keyword evidence="10" id="KW-1185">Reference proteome</keyword>
<dbReference type="InterPro" id="IPR011009">
    <property type="entry name" value="Kinase-like_dom_sf"/>
</dbReference>
<feature type="transmembrane region" description="Helical" evidence="7">
    <location>
        <begin position="436"/>
        <end position="462"/>
    </location>
</feature>
<feature type="transmembrane region" description="Helical" evidence="7">
    <location>
        <begin position="493"/>
        <end position="516"/>
    </location>
</feature>
<dbReference type="AlphaFoldDB" id="A0A9W4B4M1"/>
<dbReference type="Gene3D" id="1.10.510.10">
    <property type="entry name" value="Transferase(Phosphotransferase) domain 1"/>
    <property type="match status" value="2"/>
</dbReference>
<proteinExistence type="predicted"/>
<evidence type="ECO:0000256" key="5">
    <source>
        <dbReference type="PROSITE-ProRule" id="PRU10141"/>
    </source>
</evidence>
<evidence type="ECO:0000256" key="1">
    <source>
        <dbReference type="ARBA" id="ARBA00022679"/>
    </source>
</evidence>
<keyword evidence="3 9" id="KW-0418">Kinase</keyword>
<evidence type="ECO:0000259" key="8">
    <source>
        <dbReference type="PROSITE" id="PS50011"/>
    </source>
</evidence>
<sequence length="659" mass="72348">MTDPTARRQAEFAPTQMSADTVDETRNGTGTLGSSFDLSGPSQIARIEVGQRLDDFDLLVELGSGAFARVFLARQRSMQRLVAVKISANRGEEGQTLAQLDHDYIVRVFDQRILRDRDWRLLYMQYVPAGTLLDLGRLIFGDDRRPESGQALLDAVDVALESRGESRPTESTARAELATLSWPETVAWLGKRLAEALHYANSRGVLHRDIKPANVLLAPDGTPKLADFNISFARNLSGASPFTYFGGSLSYMSPEQLMATRPGHVHDAANLDTRSDIYSLAVMLWELLTGRKPFDDSAAQAARAESAELVGDTTALDLMLSTRAEGITSAALAALPSDCPTALRRVLLKALSADRDQRWTSGAELAEQLQLCLDPQARDLVDPPERSWRLRLRPYFLPIAVPAVVIPNALAAAYTIHHNQLLIVSKLSEQGQDRFMLLTTLLNLLVWPLGIVLAVYSIRYVIFVPRRLRRGPAPPADALARARHDCLVASERVVFVVIGLWVLSGVTFALTLQFVAGGMPGRSAIHFVGSHAVGGAMAIAYPFFLLTFYIVRSIYPELIAQGQTDARDAEQLRALSRRLSRYLAIAASVPLLAIMAVSFLTAPEIAEIIVPIRVVCLGGIAAFIFAYWLSRMIESDIQALERVIRQARISERGVPSQTG</sequence>
<dbReference type="SUPFAM" id="SSF56112">
    <property type="entry name" value="Protein kinase-like (PK-like)"/>
    <property type="match status" value="1"/>
</dbReference>
<dbReference type="PROSITE" id="PS50011">
    <property type="entry name" value="PROTEIN_KINASE_DOM"/>
    <property type="match status" value="1"/>
</dbReference>
<dbReference type="GO" id="GO:0005524">
    <property type="term" value="F:ATP binding"/>
    <property type="evidence" value="ECO:0007669"/>
    <property type="project" value="UniProtKB-UniRule"/>
</dbReference>
<dbReference type="Proteomes" id="UP000465785">
    <property type="component" value="Chromosome"/>
</dbReference>
<protein>
    <submittedName>
        <fullName evidence="9">Protein kinase</fullName>
    </submittedName>
</protein>
<feature type="region of interest" description="Disordered" evidence="6">
    <location>
        <begin position="1"/>
        <end position="35"/>
    </location>
</feature>
<dbReference type="PROSITE" id="PS00107">
    <property type="entry name" value="PROTEIN_KINASE_ATP"/>
    <property type="match status" value="1"/>
</dbReference>
<feature type="compositionally biased region" description="Basic and acidic residues" evidence="6">
    <location>
        <begin position="1"/>
        <end position="10"/>
    </location>
</feature>
<evidence type="ECO:0000256" key="6">
    <source>
        <dbReference type="SAM" id="MobiDB-lite"/>
    </source>
</evidence>
<feature type="transmembrane region" description="Helical" evidence="7">
    <location>
        <begin position="395"/>
        <end position="416"/>
    </location>
</feature>
<reference evidence="9 10" key="1">
    <citation type="journal article" date="2019" name="Emerg. Microbes Infect.">
        <title>Comprehensive subspecies identification of 175 nontuberculous mycobacteria species based on 7547 genomic profiles.</title>
        <authorList>
            <person name="Matsumoto Y."/>
            <person name="Kinjo T."/>
            <person name="Motooka D."/>
            <person name="Nabeya D."/>
            <person name="Jung N."/>
            <person name="Uechi K."/>
            <person name="Horii T."/>
            <person name="Iida T."/>
            <person name="Fujita J."/>
            <person name="Nakamura S."/>
        </authorList>
    </citation>
    <scope>NUCLEOTIDE SEQUENCE [LARGE SCALE GENOMIC DNA]</scope>
    <source>
        <strain evidence="9 10">JCM 6399</strain>
    </source>
</reference>
<dbReference type="EMBL" id="AP022601">
    <property type="protein sequence ID" value="BBY93951.1"/>
    <property type="molecule type" value="Genomic_DNA"/>
</dbReference>
<name>A0A9W4B4M1_9MYCO</name>
<dbReference type="GO" id="GO:0080090">
    <property type="term" value="P:regulation of primary metabolic process"/>
    <property type="evidence" value="ECO:0007669"/>
    <property type="project" value="UniProtKB-ARBA"/>
</dbReference>
<evidence type="ECO:0000256" key="4">
    <source>
        <dbReference type="ARBA" id="ARBA00022840"/>
    </source>
</evidence>
<feature type="domain" description="Protein kinase" evidence="8">
    <location>
        <begin position="56"/>
        <end position="371"/>
    </location>
</feature>
<keyword evidence="7" id="KW-0472">Membrane</keyword>
<keyword evidence="1" id="KW-0808">Transferase</keyword>
<dbReference type="Pfam" id="PF00069">
    <property type="entry name" value="Pkinase"/>
    <property type="match status" value="1"/>
</dbReference>
<accession>A0A9W4B4M1</accession>
<evidence type="ECO:0000256" key="7">
    <source>
        <dbReference type="SAM" id="Phobius"/>
    </source>
</evidence>
<dbReference type="RefSeq" id="WP_163730889.1">
    <property type="nucleotide sequence ID" value="NZ_AP022601.1"/>
</dbReference>
<dbReference type="InterPro" id="IPR008271">
    <property type="entry name" value="Ser/Thr_kinase_AS"/>
</dbReference>
<dbReference type="InterPro" id="IPR017441">
    <property type="entry name" value="Protein_kinase_ATP_BS"/>
</dbReference>
<feature type="transmembrane region" description="Helical" evidence="7">
    <location>
        <begin position="608"/>
        <end position="629"/>
    </location>
</feature>
<dbReference type="PANTHER" id="PTHR43289">
    <property type="entry name" value="MITOGEN-ACTIVATED PROTEIN KINASE KINASE KINASE 20-RELATED"/>
    <property type="match status" value="1"/>
</dbReference>
<keyword evidence="2 5" id="KW-0547">Nucleotide-binding</keyword>
<feature type="transmembrane region" description="Helical" evidence="7">
    <location>
        <begin position="582"/>
        <end position="602"/>
    </location>
</feature>
<dbReference type="KEGG" id="mgau:MGALJ_36200"/>
<dbReference type="GO" id="GO:0004674">
    <property type="term" value="F:protein serine/threonine kinase activity"/>
    <property type="evidence" value="ECO:0007669"/>
    <property type="project" value="TreeGrafter"/>
</dbReference>
<organism evidence="9 10">
    <name type="scientific">Mycobacterium gallinarum</name>
    <dbReference type="NCBI Taxonomy" id="39689"/>
    <lineage>
        <taxon>Bacteria</taxon>
        <taxon>Bacillati</taxon>
        <taxon>Actinomycetota</taxon>
        <taxon>Actinomycetes</taxon>
        <taxon>Mycobacteriales</taxon>
        <taxon>Mycobacteriaceae</taxon>
        <taxon>Mycobacterium</taxon>
    </lineage>
</organism>
<evidence type="ECO:0000313" key="9">
    <source>
        <dbReference type="EMBL" id="BBY93951.1"/>
    </source>
</evidence>
<evidence type="ECO:0000256" key="3">
    <source>
        <dbReference type="ARBA" id="ARBA00022777"/>
    </source>
</evidence>
<keyword evidence="4 5" id="KW-0067">ATP-binding</keyword>
<dbReference type="CDD" id="cd14014">
    <property type="entry name" value="STKc_PknB_like"/>
    <property type="match status" value="1"/>
</dbReference>
<keyword evidence="7" id="KW-1133">Transmembrane helix</keyword>
<dbReference type="PROSITE" id="PS00108">
    <property type="entry name" value="PROTEIN_KINASE_ST"/>
    <property type="match status" value="1"/>
</dbReference>
<feature type="transmembrane region" description="Helical" evidence="7">
    <location>
        <begin position="528"/>
        <end position="551"/>
    </location>
</feature>
<feature type="binding site" evidence="5">
    <location>
        <position position="85"/>
    </location>
    <ligand>
        <name>ATP</name>
        <dbReference type="ChEBI" id="CHEBI:30616"/>
    </ligand>
</feature>
<keyword evidence="7" id="KW-0812">Transmembrane</keyword>
<dbReference type="SMART" id="SM00220">
    <property type="entry name" value="S_TKc"/>
    <property type="match status" value="1"/>
</dbReference>
<gene>
    <name evidence="9" type="primary">ppkA</name>
    <name evidence="9" type="ORF">MGALJ_36200</name>
</gene>
<evidence type="ECO:0000256" key="2">
    <source>
        <dbReference type="ARBA" id="ARBA00022741"/>
    </source>
</evidence>
<dbReference type="InterPro" id="IPR000719">
    <property type="entry name" value="Prot_kinase_dom"/>
</dbReference>
<evidence type="ECO:0000313" key="10">
    <source>
        <dbReference type="Proteomes" id="UP000465785"/>
    </source>
</evidence>